<evidence type="ECO:0000256" key="9">
    <source>
        <dbReference type="SAM" id="MobiDB-lite"/>
    </source>
</evidence>
<keyword evidence="6" id="KW-0347">Helicase</keyword>
<sequence length="1364" mass="152622">MEEYVENSKQPVELNRRKRSRSLEDCDSNALILPDKKRNQKKGIDKHKCKMVDKKPKLSNSQKRKLRKLEEEKDKALLLSKSIETLEKYKLSEDAFPLLHSARDIGRAETMKEKRRRAVQFSKAGLEVPDGDQPFKRKGDDGAAVGTEPEIDESLSGQEFSEDDSLEPMIVEREVLKNASFSFDSSQRPVCGNENSGSVVGLPAEEVFNKSNHTSLQGDNNIDSLPSLRIDDGRESTKSMDNKEKCQKASYSSAINLQGFPVQGPLIAPTVVHVSRPNEVQNTRKDLPIVMMEQEIMEAINDHATVIICGETGCGKTTQVPQFLYEAGFGSSQSGNKSGIIGVTQPRRVAVLATAKRVAYELGLHLGKEVGFQVRYDKKIGDSSSIKFMTDGILLREVQNDFMLKRYSVIILDEAHERSLNTDILIGMLSRIIRIRQDVYEKQQQIVRSGQNVSPENMISPLKLVLMSATLRVEDFISGRSIFRDPPPVIEVPTRQFPVTVHFSKRTEVVDYIGQAYKKVMAIHKRLPQGGILLFVTGQWEVNYLCQKLRKASKDLIMKTLRGNAGDDGTAVSDTNFVEDINMKEISEAFEFDGNSVHQHTDMFSSYEEDECDIDEDGSDISYDSETESELEIDVDDGKASDQTIQEDDRNLVDVLGEDGSLASLKAAFESLAGKTSLNSISEGKQALPISPEGCLDQSNPSTGKKKGGENGFCAGALCVLPLYAKLSAADQLRIFKEVKEGERLVVIATNVAETSITIPGIKYVVDTGREKVKLYNSSNGMETYDVQWISKASAAQRAGRAGRTGPGHCYRLYSSAVFTNTLPDFSPAQISKMPVDGVVLLMKSMGIDKVQNFPFPTPPETNALVEAERCLKALEALDCNGKLTPLGKAMARFPMSPRHSRMLLTVIQTMRMVKSYARANLVLGYAVAAAAALSLSNPFVMEFEGRDTNKDDLEQDEKSGTLDSEKKVIDKQEKLRRKKLKEIAKVSRAKFSNPSSDALTIAYALQCFELSGSPVEFCNDNALLLKSMEEMSNLRRQLLRLVFEKGLGGTEQDFSWIHGTPEDIEHVWRVSSNNSPLLLNEEELLGQAICAGWADRVAKRIRGVSRLSEEDQKARAVRYQACMVKETVFLHRWSSVSRSAPEFLVYSELLQTKRPYMHGVTSVKTEWLVKYAQSLCTFSPALTDPKPYYEPQTDQVFCYVIPTFGPHLWELPLHSLPITNNVQRVAVFAYALLEGKVLPCIRSVRKFMAAPPSCILRPEASGQKRVGNLLNKLKTKLIDSCAMLKEVWIENPMELHSEILGWFQESFHKHFEVLWSQMHSEVLLEPQERFPKSGRVKEKEVIFLGENWTGNTIIIYCCSSWCI</sequence>
<dbReference type="FunFam" id="1.20.120.1080:FF:000021">
    <property type="entry name" value="ATP-dependent RNA helicase DEAH13"/>
    <property type="match status" value="1"/>
</dbReference>
<dbReference type="SMART" id="SM00490">
    <property type="entry name" value="HELICc"/>
    <property type="match status" value="1"/>
</dbReference>
<dbReference type="Pfam" id="PF00270">
    <property type="entry name" value="DEAD"/>
    <property type="match status" value="1"/>
</dbReference>
<dbReference type="Pfam" id="PF23362">
    <property type="entry name" value="DHX37_C"/>
    <property type="match status" value="1"/>
</dbReference>
<evidence type="ECO:0000256" key="8">
    <source>
        <dbReference type="ARBA" id="ARBA00047984"/>
    </source>
</evidence>
<dbReference type="FunFam" id="3.40.50.300:FF:000637">
    <property type="entry name" value="ATP-dependent RNA helicase DHX37/DHR1"/>
    <property type="match status" value="1"/>
</dbReference>
<dbReference type="PANTHER" id="PTHR18934">
    <property type="entry name" value="ATP-DEPENDENT RNA HELICASE"/>
    <property type="match status" value="1"/>
</dbReference>
<dbReference type="GO" id="GO:0005730">
    <property type="term" value="C:nucleolus"/>
    <property type="evidence" value="ECO:0007669"/>
    <property type="project" value="TreeGrafter"/>
</dbReference>
<accession>A0A2N9IAM1</accession>
<dbReference type="FunFam" id="3.40.50.300:FF:001764">
    <property type="entry name" value="ATP-dependent RNA helicase DEAH13"/>
    <property type="match status" value="1"/>
</dbReference>
<keyword evidence="3" id="KW-0508">mRNA splicing</keyword>
<dbReference type="InterPro" id="IPR003593">
    <property type="entry name" value="AAA+_ATPase"/>
</dbReference>
<feature type="domain" description="Helicase C-terminal" evidence="11">
    <location>
        <begin position="664"/>
        <end position="847"/>
    </location>
</feature>
<dbReference type="Pfam" id="PF07717">
    <property type="entry name" value="OB_NTP_bind"/>
    <property type="match status" value="1"/>
</dbReference>
<feature type="compositionally biased region" description="Basic residues" evidence="9">
    <location>
        <begin position="38"/>
        <end position="49"/>
    </location>
</feature>
<dbReference type="InterPro" id="IPR011709">
    <property type="entry name" value="DEAD-box_helicase_OB_fold"/>
</dbReference>
<keyword evidence="5" id="KW-0378">Hydrolase</keyword>
<dbReference type="GO" id="GO:0016787">
    <property type="term" value="F:hydrolase activity"/>
    <property type="evidence" value="ECO:0007669"/>
    <property type="project" value="UniProtKB-KW"/>
</dbReference>
<dbReference type="PANTHER" id="PTHR18934:SF99">
    <property type="entry name" value="ATP-DEPENDENT RNA HELICASE DHX37-RELATED"/>
    <property type="match status" value="1"/>
</dbReference>
<evidence type="ECO:0000256" key="3">
    <source>
        <dbReference type="ARBA" id="ARBA00022728"/>
    </source>
</evidence>
<dbReference type="InterPro" id="IPR007502">
    <property type="entry name" value="Helicase-assoc_dom"/>
</dbReference>
<dbReference type="PROSITE" id="PS51192">
    <property type="entry name" value="HELICASE_ATP_BIND_1"/>
    <property type="match status" value="1"/>
</dbReference>
<gene>
    <name evidence="12" type="ORF">FSB_LOCUS49197</name>
</gene>
<keyword evidence="3" id="KW-0507">mRNA processing</keyword>
<dbReference type="GO" id="GO:0000462">
    <property type="term" value="P:maturation of SSU-rRNA from tricistronic rRNA transcript (SSU-rRNA, 5.8S rRNA, LSU-rRNA)"/>
    <property type="evidence" value="ECO:0007669"/>
    <property type="project" value="TreeGrafter"/>
</dbReference>
<dbReference type="PROSITE" id="PS00690">
    <property type="entry name" value="DEAH_ATP_HELICASE"/>
    <property type="match status" value="1"/>
</dbReference>
<dbReference type="GO" id="GO:0005681">
    <property type="term" value="C:spliceosomal complex"/>
    <property type="evidence" value="ECO:0007669"/>
    <property type="project" value="UniProtKB-KW"/>
</dbReference>
<feature type="domain" description="Helicase ATP-binding" evidence="10">
    <location>
        <begin position="297"/>
        <end position="489"/>
    </location>
</feature>
<protein>
    <recommendedName>
        <fullName evidence="2">RNA helicase</fullName>
        <ecNumber evidence="2">3.6.4.13</ecNumber>
    </recommendedName>
</protein>
<dbReference type="EMBL" id="OIVN01005190">
    <property type="protein sequence ID" value="SPD21315.1"/>
    <property type="molecule type" value="Genomic_DNA"/>
</dbReference>
<evidence type="ECO:0000256" key="7">
    <source>
        <dbReference type="ARBA" id="ARBA00022840"/>
    </source>
</evidence>
<dbReference type="InterPro" id="IPR011545">
    <property type="entry name" value="DEAD/DEAH_box_helicase_dom"/>
</dbReference>
<feature type="compositionally biased region" description="Acidic residues" evidence="9">
    <location>
        <begin position="615"/>
        <end position="635"/>
    </location>
</feature>
<dbReference type="GO" id="GO:0003724">
    <property type="term" value="F:RNA helicase activity"/>
    <property type="evidence" value="ECO:0007669"/>
    <property type="project" value="UniProtKB-EC"/>
</dbReference>
<dbReference type="GO" id="GO:0003723">
    <property type="term" value="F:RNA binding"/>
    <property type="evidence" value="ECO:0007669"/>
    <property type="project" value="TreeGrafter"/>
</dbReference>
<evidence type="ECO:0000313" key="12">
    <source>
        <dbReference type="EMBL" id="SPD21315.1"/>
    </source>
</evidence>
<dbReference type="Pfam" id="PF04408">
    <property type="entry name" value="WHD_HA2"/>
    <property type="match status" value="1"/>
</dbReference>
<evidence type="ECO:0000256" key="1">
    <source>
        <dbReference type="ARBA" id="ARBA00008792"/>
    </source>
</evidence>
<evidence type="ECO:0000259" key="11">
    <source>
        <dbReference type="PROSITE" id="PS51194"/>
    </source>
</evidence>
<keyword evidence="3" id="KW-0747">Spliceosome</keyword>
<dbReference type="SUPFAM" id="SSF52540">
    <property type="entry name" value="P-loop containing nucleoside triphosphate hydrolases"/>
    <property type="match status" value="1"/>
</dbReference>
<dbReference type="InterPro" id="IPR001650">
    <property type="entry name" value="Helicase_C-like"/>
</dbReference>
<dbReference type="SMART" id="SM00382">
    <property type="entry name" value="AAA"/>
    <property type="match status" value="1"/>
</dbReference>
<dbReference type="Pfam" id="PF00271">
    <property type="entry name" value="Helicase_C"/>
    <property type="match status" value="1"/>
</dbReference>
<comment type="catalytic activity">
    <reaction evidence="8">
        <text>ATP + H2O = ADP + phosphate + H(+)</text>
        <dbReference type="Rhea" id="RHEA:13065"/>
        <dbReference type="ChEBI" id="CHEBI:15377"/>
        <dbReference type="ChEBI" id="CHEBI:15378"/>
        <dbReference type="ChEBI" id="CHEBI:30616"/>
        <dbReference type="ChEBI" id="CHEBI:43474"/>
        <dbReference type="ChEBI" id="CHEBI:456216"/>
        <dbReference type="EC" id="3.6.4.13"/>
    </reaction>
</comment>
<evidence type="ECO:0000259" key="10">
    <source>
        <dbReference type="PROSITE" id="PS51192"/>
    </source>
</evidence>
<evidence type="ECO:0000256" key="4">
    <source>
        <dbReference type="ARBA" id="ARBA00022741"/>
    </source>
</evidence>
<dbReference type="CDD" id="cd17982">
    <property type="entry name" value="DEXHc_DHX37"/>
    <property type="match status" value="1"/>
</dbReference>
<dbReference type="Gene3D" id="1.20.120.1080">
    <property type="match status" value="1"/>
</dbReference>
<name>A0A2N9IAM1_FAGSY</name>
<dbReference type="EC" id="3.6.4.13" evidence="2"/>
<dbReference type="Gene3D" id="3.40.50.300">
    <property type="entry name" value="P-loop containing nucleotide triphosphate hydrolases"/>
    <property type="match status" value="3"/>
</dbReference>
<feature type="region of interest" description="Disordered" evidence="9">
    <location>
        <begin position="1"/>
        <end position="67"/>
    </location>
</feature>
<evidence type="ECO:0000256" key="6">
    <source>
        <dbReference type="ARBA" id="ARBA00022806"/>
    </source>
</evidence>
<dbReference type="PROSITE" id="PS51194">
    <property type="entry name" value="HELICASE_CTER"/>
    <property type="match status" value="1"/>
</dbReference>
<evidence type="ECO:0000256" key="2">
    <source>
        <dbReference type="ARBA" id="ARBA00012552"/>
    </source>
</evidence>
<keyword evidence="4" id="KW-0547">Nucleotide-binding</keyword>
<proteinExistence type="inferred from homology"/>
<dbReference type="InterPro" id="IPR002464">
    <property type="entry name" value="DNA/RNA_helicase_DEAH_CS"/>
</dbReference>
<dbReference type="CDD" id="cd18791">
    <property type="entry name" value="SF2_C_RHA"/>
    <property type="match status" value="1"/>
</dbReference>
<dbReference type="Pfam" id="PF21010">
    <property type="entry name" value="HA2_C"/>
    <property type="match status" value="1"/>
</dbReference>
<dbReference type="InterPro" id="IPR027417">
    <property type="entry name" value="P-loop_NTPase"/>
</dbReference>
<feature type="region of interest" description="Disordered" evidence="9">
    <location>
        <begin position="615"/>
        <end position="640"/>
    </location>
</feature>
<comment type="similarity">
    <text evidence="1">Belongs to the DEAD box helicase family. DEAH subfamily.</text>
</comment>
<dbReference type="SMART" id="SM00487">
    <property type="entry name" value="DEXDc"/>
    <property type="match status" value="1"/>
</dbReference>
<dbReference type="GO" id="GO:0005524">
    <property type="term" value="F:ATP binding"/>
    <property type="evidence" value="ECO:0007669"/>
    <property type="project" value="UniProtKB-KW"/>
</dbReference>
<keyword evidence="7" id="KW-0067">ATP-binding</keyword>
<reference evidence="12" key="1">
    <citation type="submission" date="2018-02" db="EMBL/GenBank/DDBJ databases">
        <authorList>
            <person name="Cohen D.B."/>
            <person name="Kent A.D."/>
        </authorList>
    </citation>
    <scope>NUCLEOTIDE SEQUENCE</scope>
</reference>
<feature type="region of interest" description="Disordered" evidence="9">
    <location>
        <begin position="127"/>
        <end position="164"/>
    </location>
</feature>
<dbReference type="SMART" id="SM00847">
    <property type="entry name" value="HA2"/>
    <property type="match status" value="1"/>
</dbReference>
<evidence type="ECO:0000256" key="5">
    <source>
        <dbReference type="ARBA" id="ARBA00022801"/>
    </source>
</evidence>
<dbReference type="InterPro" id="IPR056371">
    <property type="entry name" value="DHX37-like_C"/>
</dbReference>
<dbReference type="InterPro" id="IPR014001">
    <property type="entry name" value="Helicase_ATP-bd"/>
</dbReference>
<organism evidence="12">
    <name type="scientific">Fagus sylvatica</name>
    <name type="common">Beechnut</name>
    <dbReference type="NCBI Taxonomy" id="28930"/>
    <lineage>
        <taxon>Eukaryota</taxon>
        <taxon>Viridiplantae</taxon>
        <taxon>Streptophyta</taxon>
        <taxon>Embryophyta</taxon>
        <taxon>Tracheophyta</taxon>
        <taxon>Spermatophyta</taxon>
        <taxon>Magnoliopsida</taxon>
        <taxon>eudicotyledons</taxon>
        <taxon>Gunneridae</taxon>
        <taxon>Pentapetalae</taxon>
        <taxon>rosids</taxon>
        <taxon>fabids</taxon>
        <taxon>Fagales</taxon>
        <taxon>Fagaceae</taxon>
        <taxon>Fagus</taxon>
    </lineage>
</organism>
<dbReference type="InterPro" id="IPR048333">
    <property type="entry name" value="HA2_WH"/>
</dbReference>